<evidence type="ECO:0000259" key="1">
    <source>
        <dbReference type="Pfam" id="PF09413"/>
    </source>
</evidence>
<evidence type="ECO:0000313" key="3">
    <source>
        <dbReference type="Proteomes" id="UP001595886"/>
    </source>
</evidence>
<dbReference type="Gene3D" id="3.30.70.790">
    <property type="entry name" value="UreE, C-terminal domain"/>
    <property type="match status" value="1"/>
</dbReference>
<dbReference type="Pfam" id="PF09413">
    <property type="entry name" value="DUF2007"/>
    <property type="match status" value="1"/>
</dbReference>
<comment type="caution">
    <text evidence="2">The sequence shown here is derived from an EMBL/GenBank/DDBJ whole genome shotgun (WGS) entry which is preliminary data.</text>
</comment>
<accession>A0ABV9QR89</accession>
<gene>
    <name evidence="2" type="ORF">ACFO6Q_03175</name>
</gene>
<keyword evidence="3" id="KW-1185">Reference proteome</keyword>
<proteinExistence type="predicted"/>
<organism evidence="2 3">
    <name type="scientific">Dokdonella ginsengisoli</name>
    <dbReference type="NCBI Taxonomy" id="363846"/>
    <lineage>
        <taxon>Bacteria</taxon>
        <taxon>Pseudomonadati</taxon>
        <taxon>Pseudomonadota</taxon>
        <taxon>Gammaproteobacteria</taxon>
        <taxon>Lysobacterales</taxon>
        <taxon>Rhodanobacteraceae</taxon>
        <taxon>Dokdonella</taxon>
    </lineage>
</organism>
<name>A0ABV9QR89_9GAMM</name>
<dbReference type="RefSeq" id="WP_380019064.1">
    <property type="nucleotide sequence ID" value="NZ_JBHSHD010000003.1"/>
</dbReference>
<reference evidence="3" key="1">
    <citation type="journal article" date="2019" name="Int. J. Syst. Evol. Microbiol.">
        <title>The Global Catalogue of Microorganisms (GCM) 10K type strain sequencing project: providing services to taxonomists for standard genome sequencing and annotation.</title>
        <authorList>
            <consortium name="The Broad Institute Genomics Platform"/>
            <consortium name="The Broad Institute Genome Sequencing Center for Infectious Disease"/>
            <person name="Wu L."/>
            <person name="Ma J."/>
        </authorList>
    </citation>
    <scope>NUCLEOTIDE SEQUENCE [LARGE SCALE GENOMIC DNA]</scope>
    <source>
        <strain evidence="3">CCUG 30340</strain>
    </source>
</reference>
<dbReference type="EMBL" id="JBHSHD010000003">
    <property type="protein sequence ID" value="MFC4819307.1"/>
    <property type="molecule type" value="Genomic_DNA"/>
</dbReference>
<evidence type="ECO:0000313" key="2">
    <source>
        <dbReference type="EMBL" id="MFC4819307.1"/>
    </source>
</evidence>
<protein>
    <submittedName>
        <fullName evidence="2">DUF2007 domain-containing protein</fullName>
    </submittedName>
</protein>
<sequence>MKIVYRAENIVDANLVKAALAGEGIVAFVSGEFLIGAIGELPARDLVSVMVADVDVERAAPVAQAIDADLRQRRADAQEFGDGVVPA</sequence>
<dbReference type="InterPro" id="IPR018551">
    <property type="entry name" value="DUF2007"/>
</dbReference>
<feature type="domain" description="DUF2007" evidence="1">
    <location>
        <begin position="1"/>
        <end position="63"/>
    </location>
</feature>
<dbReference type="Proteomes" id="UP001595886">
    <property type="component" value="Unassembled WGS sequence"/>
</dbReference>